<accession>A0A4R4NPU1</accession>
<sequence>MMRAAGTIALCGALLAGASSPAAAARDPKVQLKIVNSVKGGATKTAWLRCAPTGGTHPDARTACRQLRRVGGDPAKLNVSPGTACTKEFRPHVIAVVGRWYGTTVKWGKVFPNGCQAKAATGAVAAL</sequence>
<dbReference type="RefSeq" id="WP_132328718.1">
    <property type="nucleotide sequence ID" value="NZ_SMJZ01000002.1"/>
</dbReference>
<evidence type="ECO:0000256" key="7">
    <source>
        <dbReference type="ARBA" id="ARBA00023157"/>
    </source>
</evidence>
<keyword evidence="6 8" id="KW-0722">Serine protease inhibitor</keyword>
<dbReference type="InterPro" id="IPR036819">
    <property type="entry name" value="Subtilisin_inhibitor-like_sf"/>
</dbReference>
<keyword evidence="12" id="KW-1185">Reference proteome</keyword>
<evidence type="ECO:0000259" key="10">
    <source>
        <dbReference type="Pfam" id="PF00720"/>
    </source>
</evidence>
<organism evidence="11 12">
    <name type="scientific">Nonomuraea longispora</name>
    <dbReference type="NCBI Taxonomy" id="1848320"/>
    <lineage>
        <taxon>Bacteria</taxon>
        <taxon>Bacillati</taxon>
        <taxon>Actinomycetota</taxon>
        <taxon>Actinomycetes</taxon>
        <taxon>Streptosporangiales</taxon>
        <taxon>Streptosporangiaceae</taxon>
        <taxon>Nonomuraea</taxon>
    </lineage>
</organism>
<name>A0A4R4NPU1_9ACTN</name>
<keyword evidence="4" id="KW-0964">Secreted</keyword>
<comment type="subunit">
    <text evidence="3">Homodimer.</text>
</comment>
<dbReference type="GO" id="GO:0005576">
    <property type="term" value="C:extracellular region"/>
    <property type="evidence" value="ECO:0007669"/>
    <property type="project" value="UniProtKB-SubCell"/>
</dbReference>
<evidence type="ECO:0000256" key="1">
    <source>
        <dbReference type="ARBA" id="ARBA00004613"/>
    </source>
</evidence>
<evidence type="ECO:0000256" key="6">
    <source>
        <dbReference type="ARBA" id="ARBA00022900"/>
    </source>
</evidence>
<dbReference type="AlphaFoldDB" id="A0A4R4NPU1"/>
<evidence type="ECO:0000256" key="4">
    <source>
        <dbReference type="ARBA" id="ARBA00022525"/>
    </source>
</evidence>
<keyword evidence="5 8" id="KW-0646">Protease inhibitor</keyword>
<gene>
    <name evidence="11" type="ORF">E1267_01155</name>
</gene>
<evidence type="ECO:0000256" key="5">
    <source>
        <dbReference type="ARBA" id="ARBA00022690"/>
    </source>
</evidence>
<dbReference type="Proteomes" id="UP000295157">
    <property type="component" value="Unassembled WGS sequence"/>
</dbReference>
<evidence type="ECO:0000313" key="11">
    <source>
        <dbReference type="EMBL" id="TDC11305.1"/>
    </source>
</evidence>
<evidence type="ECO:0000256" key="9">
    <source>
        <dbReference type="SAM" id="SignalP"/>
    </source>
</evidence>
<keyword evidence="9" id="KW-0732">Signal</keyword>
<feature type="domain" description="Subtilisin inhibitor" evidence="10">
    <location>
        <begin position="42"/>
        <end position="113"/>
    </location>
</feature>
<dbReference type="Gene3D" id="3.30.350.10">
    <property type="entry name" value="Subtilisin inhibitor-like"/>
    <property type="match status" value="1"/>
</dbReference>
<dbReference type="SUPFAM" id="SSF55399">
    <property type="entry name" value="Subtilisin inhibitor"/>
    <property type="match status" value="1"/>
</dbReference>
<protein>
    <recommendedName>
        <fullName evidence="10">Subtilisin inhibitor domain-containing protein</fullName>
    </recommendedName>
</protein>
<comment type="similarity">
    <text evidence="2 8">Belongs to the protease inhibitor I16 (SSI) family.</text>
</comment>
<dbReference type="OrthoDB" id="3542626at2"/>
<dbReference type="Pfam" id="PF00720">
    <property type="entry name" value="SSI"/>
    <property type="match status" value="1"/>
</dbReference>
<dbReference type="EMBL" id="SMJZ01000002">
    <property type="protein sequence ID" value="TDC11305.1"/>
    <property type="molecule type" value="Genomic_DNA"/>
</dbReference>
<dbReference type="GO" id="GO:0004867">
    <property type="term" value="F:serine-type endopeptidase inhibitor activity"/>
    <property type="evidence" value="ECO:0007669"/>
    <property type="project" value="UniProtKB-KW"/>
</dbReference>
<dbReference type="InterPro" id="IPR023549">
    <property type="entry name" value="Subtilisin_inhibitor"/>
</dbReference>
<evidence type="ECO:0000256" key="3">
    <source>
        <dbReference type="ARBA" id="ARBA00011738"/>
    </source>
</evidence>
<dbReference type="InterPro" id="IPR000691">
    <property type="entry name" value="Prot_inh_I16_SSI"/>
</dbReference>
<proteinExistence type="inferred from homology"/>
<reference evidence="11 12" key="1">
    <citation type="submission" date="2019-02" db="EMBL/GenBank/DDBJ databases">
        <title>Draft genome sequences of novel Actinobacteria.</title>
        <authorList>
            <person name="Sahin N."/>
            <person name="Ay H."/>
            <person name="Saygin H."/>
        </authorList>
    </citation>
    <scope>NUCLEOTIDE SEQUENCE [LARGE SCALE GENOMIC DNA]</scope>
    <source>
        <strain evidence="11 12">KC201</strain>
    </source>
</reference>
<comment type="caution">
    <text evidence="11">The sequence shown here is derived from an EMBL/GenBank/DDBJ whole genome shotgun (WGS) entry which is preliminary data.</text>
</comment>
<evidence type="ECO:0000313" key="12">
    <source>
        <dbReference type="Proteomes" id="UP000295157"/>
    </source>
</evidence>
<comment type="subcellular location">
    <subcellularLocation>
        <location evidence="1">Secreted</location>
    </subcellularLocation>
</comment>
<feature type="chain" id="PRO_5020731973" description="Subtilisin inhibitor domain-containing protein" evidence="9">
    <location>
        <begin position="25"/>
        <end position="127"/>
    </location>
</feature>
<evidence type="ECO:0000256" key="8">
    <source>
        <dbReference type="RuleBase" id="RU003471"/>
    </source>
</evidence>
<evidence type="ECO:0000256" key="2">
    <source>
        <dbReference type="ARBA" id="ARBA00010472"/>
    </source>
</evidence>
<dbReference type="PRINTS" id="PR00294">
    <property type="entry name" value="SSBTLNINHBTR"/>
</dbReference>
<keyword evidence="7" id="KW-1015">Disulfide bond</keyword>
<feature type="signal peptide" evidence="9">
    <location>
        <begin position="1"/>
        <end position="24"/>
    </location>
</feature>